<feature type="transmembrane region" description="Helical" evidence="1">
    <location>
        <begin position="179"/>
        <end position="198"/>
    </location>
</feature>
<name>A0ABW0EBZ5_9BACT</name>
<protein>
    <submittedName>
        <fullName evidence="2">Uncharacterized protein</fullName>
    </submittedName>
</protein>
<dbReference type="Proteomes" id="UP001596161">
    <property type="component" value="Unassembled WGS sequence"/>
</dbReference>
<accession>A0ABW0EBZ5</accession>
<feature type="transmembrane region" description="Helical" evidence="1">
    <location>
        <begin position="29"/>
        <end position="48"/>
    </location>
</feature>
<keyword evidence="3" id="KW-1185">Reference proteome</keyword>
<reference evidence="3" key="1">
    <citation type="journal article" date="2019" name="Int. J. Syst. Evol. Microbiol.">
        <title>The Global Catalogue of Microorganisms (GCM) 10K type strain sequencing project: providing services to taxonomists for standard genome sequencing and annotation.</title>
        <authorList>
            <consortium name="The Broad Institute Genomics Platform"/>
            <consortium name="The Broad Institute Genome Sequencing Center for Infectious Disease"/>
            <person name="Wu L."/>
            <person name="Ma J."/>
        </authorList>
    </citation>
    <scope>NUCLEOTIDE SEQUENCE [LARGE SCALE GENOMIC DNA]</scope>
    <source>
        <strain evidence="3">KACC 12602</strain>
    </source>
</reference>
<dbReference type="EMBL" id="JBHSKT010000004">
    <property type="protein sequence ID" value="MFC5270748.1"/>
    <property type="molecule type" value="Genomic_DNA"/>
</dbReference>
<feature type="transmembrane region" description="Helical" evidence="1">
    <location>
        <begin position="86"/>
        <end position="103"/>
    </location>
</feature>
<keyword evidence="1" id="KW-0472">Membrane</keyword>
<proteinExistence type="predicted"/>
<organism evidence="2 3">
    <name type="scientific">Adhaeribacter terreus</name>
    <dbReference type="NCBI Taxonomy" id="529703"/>
    <lineage>
        <taxon>Bacteria</taxon>
        <taxon>Pseudomonadati</taxon>
        <taxon>Bacteroidota</taxon>
        <taxon>Cytophagia</taxon>
        <taxon>Cytophagales</taxon>
        <taxon>Hymenobacteraceae</taxon>
        <taxon>Adhaeribacter</taxon>
    </lineage>
</organism>
<keyword evidence="1" id="KW-0812">Transmembrane</keyword>
<evidence type="ECO:0000313" key="3">
    <source>
        <dbReference type="Proteomes" id="UP001596161"/>
    </source>
</evidence>
<evidence type="ECO:0000313" key="2">
    <source>
        <dbReference type="EMBL" id="MFC5270748.1"/>
    </source>
</evidence>
<feature type="transmembrane region" description="Helical" evidence="1">
    <location>
        <begin position="115"/>
        <end position="137"/>
    </location>
</feature>
<comment type="caution">
    <text evidence="2">The sequence shown here is derived from an EMBL/GenBank/DDBJ whole genome shotgun (WGS) entry which is preliminary data.</text>
</comment>
<feature type="transmembrane region" description="Helical" evidence="1">
    <location>
        <begin position="218"/>
        <end position="240"/>
    </location>
</feature>
<feature type="transmembrane region" description="Helical" evidence="1">
    <location>
        <begin position="149"/>
        <end position="167"/>
    </location>
</feature>
<evidence type="ECO:0000256" key="1">
    <source>
        <dbReference type="SAM" id="Phobius"/>
    </source>
</evidence>
<dbReference type="RefSeq" id="WP_378017113.1">
    <property type="nucleotide sequence ID" value="NZ_JBHSKT010000004.1"/>
</dbReference>
<keyword evidence="1" id="KW-1133">Transmembrane helix</keyword>
<sequence length="252" mass="28508">MEITASELGHLIAFKAIIKSETTMENLPFYIPLIFVLTTGLTVLFFHSAANGNRLVLLVLFGLLVIQAIVARTGFFTVTHTLPPRFLLLVGPPLLIILFMFLTRKGKEFIDNLNLKTLTLLHIIRIPIELVLFWLFLHESVPQLMTFEGRNFDIISGLTAPLVYYFGFVKKVLSPKVILLWNFICLGLLFNIIINAILSAPTPFQQFAFDQPNIAILYFPFVWLPGIVVPLVLFAHLAAIRQLLFPVATLKF</sequence>
<feature type="transmembrane region" description="Helical" evidence="1">
    <location>
        <begin position="55"/>
        <end position="74"/>
    </location>
</feature>
<gene>
    <name evidence="2" type="ORF">ACFPIB_09020</name>
</gene>